<proteinExistence type="predicted"/>
<feature type="region of interest" description="Disordered" evidence="1">
    <location>
        <begin position="1"/>
        <end position="26"/>
    </location>
</feature>
<dbReference type="Proteomes" id="UP001589575">
    <property type="component" value="Unassembled WGS sequence"/>
</dbReference>
<accession>A0ABV5FZ20</accession>
<evidence type="ECO:0000313" key="2">
    <source>
        <dbReference type="EMBL" id="MFB9071659.1"/>
    </source>
</evidence>
<organism evidence="2 3">
    <name type="scientific">Citricoccus parietis</name>
    <dbReference type="NCBI Taxonomy" id="592307"/>
    <lineage>
        <taxon>Bacteria</taxon>
        <taxon>Bacillati</taxon>
        <taxon>Actinomycetota</taxon>
        <taxon>Actinomycetes</taxon>
        <taxon>Micrococcales</taxon>
        <taxon>Micrococcaceae</taxon>
        <taxon>Citricoccus</taxon>
    </lineage>
</organism>
<feature type="region of interest" description="Disordered" evidence="1">
    <location>
        <begin position="44"/>
        <end position="74"/>
    </location>
</feature>
<evidence type="ECO:0000313" key="3">
    <source>
        <dbReference type="Proteomes" id="UP001589575"/>
    </source>
</evidence>
<protein>
    <submittedName>
        <fullName evidence="2">Uncharacterized protein</fullName>
    </submittedName>
</protein>
<keyword evidence="3" id="KW-1185">Reference proteome</keyword>
<comment type="caution">
    <text evidence="2">The sequence shown here is derived from an EMBL/GenBank/DDBJ whole genome shotgun (WGS) entry which is preliminary data.</text>
</comment>
<gene>
    <name evidence="2" type="ORF">ACFFX0_10785</name>
</gene>
<feature type="compositionally biased region" description="Low complexity" evidence="1">
    <location>
        <begin position="53"/>
        <end position="74"/>
    </location>
</feature>
<reference evidence="2 3" key="1">
    <citation type="submission" date="2024-09" db="EMBL/GenBank/DDBJ databases">
        <authorList>
            <person name="Sun Q."/>
            <person name="Mori K."/>
        </authorList>
    </citation>
    <scope>NUCLEOTIDE SEQUENCE [LARGE SCALE GENOMIC DNA]</scope>
    <source>
        <strain evidence="2 3">CCM 7609</strain>
    </source>
</reference>
<evidence type="ECO:0000256" key="1">
    <source>
        <dbReference type="SAM" id="MobiDB-lite"/>
    </source>
</evidence>
<sequence length="74" mass="8405">MGSPRSNDATVKPNDPPPPHVMCVGTGRPDGVWRRLCRQPVQTEKITSLRSSPLRQEPQRLRLQQPEPQQPELQ</sequence>
<dbReference type="EMBL" id="JBHMFI010000001">
    <property type="protein sequence ID" value="MFB9071659.1"/>
    <property type="molecule type" value="Genomic_DNA"/>
</dbReference>
<name>A0ABV5FZ20_9MICC</name>